<dbReference type="Pfam" id="PF04345">
    <property type="entry name" value="Chor_lyase"/>
    <property type="match status" value="1"/>
</dbReference>
<dbReference type="EMBL" id="MLJW01000141">
    <property type="protein sequence ID" value="OIQ96918.1"/>
    <property type="molecule type" value="Genomic_DNA"/>
</dbReference>
<dbReference type="HAMAP" id="MF_01632">
    <property type="entry name" value="UbiC"/>
    <property type="match status" value="1"/>
</dbReference>
<comment type="caution">
    <text evidence="4">The sequence shown here is derived from an EMBL/GenBank/DDBJ whole genome shotgun (WGS) entry which is preliminary data.</text>
</comment>
<dbReference type="AlphaFoldDB" id="A0A1J5RLL1"/>
<keyword evidence="4" id="KW-0670">Pyruvate</keyword>
<dbReference type="GO" id="GO:0006744">
    <property type="term" value="P:ubiquinone biosynthetic process"/>
    <property type="evidence" value="ECO:0007669"/>
    <property type="project" value="UniProtKB-KW"/>
</dbReference>
<dbReference type="InterPro" id="IPR028978">
    <property type="entry name" value="Chorismate_lyase_/UTRA_dom_sf"/>
</dbReference>
<dbReference type="PANTHER" id="PTHR38683:SF1">
    <property type="entry name" value="CHORISMATE PYRUVATE-LYASE"/>
    <property type="match status" value="1"/>
</dbReference>
<dbReference type="PANTHER" id="PTHR38683">
    <property type="entry name" value="CHORISMATE PYRUVATE-LYASE"/>
    <property type="match status" value="1"/>
</dbReference>
<dbReference type="GO" id="GO:0005829">
    <property type="term" value="C:cytosol"/>
    <property type="evidence" value="ECO:0007669"/>
    <property type="project" value="TreeGrafter"/>
</dbReference>
<proteinExistence type="inferred from homology"/>
<protein>
    <submittedName>
        <fullName evidence="4">Chorismate pyruvate-lyase</fullName>
        <ecNumber evidence="4">4.1.3.40</ecNumber>
    </submittedName>
</protein>
<dbReference type="SUPFAM" id="SSF64288">
    <property type="entry name" value="Chorismate lyase-like"/>
    <property type="match status" value="1"/>
</dbReference>
<evidence type="ECO:0000313" key="4">
    <source>
        <dbReference type="EMBL" id="OIQ96918.1"/>
    </source>
</evidence>
<dbReference type="GO" id="GO:0008813">
    <property type="term" value="F:chorismate lyase activity"/>
    <property type="evidence" value="ECO:0007669"/>
    <property type="project" value="UniProtKB-EC"/>
</dbReference>
<evidence type="ECO:0000256" key="2">
    <source>
        <dbReference type="ARBA" id="ARBA00022688"/>
    </source>
</evidence>
<evidence type="ECO:0000256" key="3">
    <source>
        <dbReference type="ARBA" id="ARBA00023239"/>
    </source>
</evidence>
<organism evidence="4">
    <name type="scientific">mine drainage metagenome</name>
    <dbReference type="NCBI Taxonomy" id="410659"/>
    <lineage>
        <taxon>unclassified sequences</taxon>
        <taxon>metagenomes</taxon>
        <taxon>ecological metagenomes</taxon>
    </lineage>
</organism>
<gene>
    <name evidence="4" type="primary">ubiC_1</name>
    <name evidence="4" type="ORF">GALL_211150</name>
</gene>
<sequence>MHHLNQQHRFQWLKKPILSGRQHLWLIGRGSLTMSLRQRYADFSVKLVTAEYAKPFLDEVTPLKIPLHKHVLIREVLLMGNNQAVVFAHSILPRESLRGRWLGMGRLGNRPLGESLFANPQVRRTVLSFKKLSHHHLLFQHATQHLNDKPAYLWARRSVFLLNCAQMMVTEVFLPELLR</sequence>
<keyword evidence="3 4" id="KW-0456">Lyase</keyword>
<name>A0A1J5RLL1_9ZZZZ</name>
<keyword evidence="2" id="KW-0831">Ubiquinone biosynthesis</keyword>
<keyword evidence="1" id="KW-0963">Cytoplasm</keyword>
<dbReference type="InterPro" id="IPR007440">
    <property type="entry name" value="Chorismate--pyruvate_lyase"/>
</dbReference>
<accession>A0A1J5RLL1</accession>
<dbReference type="EC" id="4.1.3.40" evidence="4"/>
<reference evidence="4" key="1">
    <citation type="submission" date="2016-10" db="EMBL/GenBank/DDBJ databases">
        <title>Sequence of Gallionella enrichment culture.</title>
        <authorList>
            <person name="Poehlein A."/>
            <person name="Muehling M."/>
            <person name="Daniel R."/>
        </authorList>
    </citation>
    <scope>NUCLEOTIDE SEQUENCE</scope>
</reference>
<evidence type="ECO:0000256" key="1">
    <source>
        <dbReference type="ARBA" id="ARBA00022490"/>
    </source>
</evidence>
<dbReference type="Gene3D" id="3.40.1410.10">
    <property type="entry name" value="Chorismate lyase-like"/>
    <property type="match status" value="1"/>
</dbReference>